<keyword evidence="3" id="KW-1185">Reference proteome</keyword>
<dbReference type="AlphaFoldDB" id="A0A8H4QS80"/>
<organism evidence="2 3">
    <name type="scientific">Cudoniella acicularis</name>
    <dbReference type="NCBI Taxonomy" id="354080"/>
    <lineage>
        <taxon>Eukaryota</taxon>
        <taxon>Fungi</taxon>
        <taxon>Dikarya</taxon>
        <taxon>Ascomycota</taxon>
        <taxon>Pezizomycotina</taxon>
        <taxon>Leotiomycetes</taxon>
        <taxon>Helotiales</taxon>
        <taxon>Tricladiaceae</taxon>
        <taxon>Cudoniella</taxon>
    </lineage>
</organism>
<evidence type="ECO:0000313" key="3">
    <source>
        <dbReference type="Proteomes" id="UP000566819"/>
    </source>
</evidence>
<protein>
    <submittedName>
        <fullName evidence="2">Uncharacterized protein</fullName>
    </submittedName>
</protein>
<evidence type="ECO:0000313" key="2">
    <source>
        <dbReference type="EMBL" id="KAF4616238.1"/>
    </source>
</evidence>
<feature type="region of interest" description="Disordered" evidence="1">
    <location>
        <begin position="32"/>
        <end position="87"/>
    </location>
</feature>
<evidence type="ECO:0000256" key="1">
    <source>
        <dbReference type="SAM" id="MobiDB-lite"/>
    </source>
</evidence>
<accession>A0A8H4QS80</accession>
<comment type="caution">
    <text evidence="2">The sequence shown here is derived from an EMBL/GenBank/DDBJ whole genome shotgun (WGS) entry which is preliminary data.</text>
</comment>
<dbReference type="OrthoDB" id="10612426at2759"/>
<gene>
    <name evidence="2" type="ORF">G7Y89_g15169</name>
</gene>
<feature type="compositionally biased region" description="Polar residues" evidence="1">
    <location>
        <begin position="60"/>
        <end position="87"/>
    </location>
</feature>
<sequence>MAFQSPTTNRQALKKQDEDLAHIGSWANIDENARNEAAINPEDLTPSHNGIRSHPHHANSNHVFGSANELSKQPSPQGNTVNSYRSINGLNSSYLTTTTLSSCQDGPSQLELWTQGFWRHEEIVYRLARS</sequence>
<proteinExistence type="predicted"/>
<dbReference type="EMBL" id="JAAMPI010002238">
    <property type="protein sequence ID" value="KAF4616238.1"/>
    <property type="molecule type" value="Genomic_DNA"/>
</dbReference>
<reference evidence="2 3" key="1">
    <citation type="submission" date="2020-03" db="EMBL/GenBank/DDBJ databases">
        <title>Draft Genome Sequence of Cudoniella acicularis.</title>
        <authorList>
            <person name="Buettner E."/>
            <person name="Kellner H."/>
        </authorList>
    </citation>
    <scope>NUCLEOTIDE SEQUENCE [LARGE SCALE GENOMIC DNA]</scope>
    <source>
        <strain evidence="2 3">DSM 108380</strain>
    </source>
</reference>
<name>A0A8H4QS80_9HELO</name>
<dbReference type="Proteomes" id="UP000566819">
    <property type="component" value="Unassembled WGS sequence"/>
</dbReference>